<keyword evidence="4" id="KW-1185">Reference proteome</keyword>
<feature type="compositionally biased region" description="Pro residues" evidence="1">
    <location>
        <begin position="92"/>
        <end position="102"/>
    </location>
</feature>
<dbReference type="EMBL" id="JAPFFF010000003">
    <property type="protein sequence ID" value="KAK8893581.1"/>
    <property type="molecule type" value="Genomic_DNA"/>
</dbReference>
<dbReference type="CDD" id="cd17039">
    <property type="entry name" value="Ubl_ubiquitin_like"/>
    <property type="match status" value="1"/>
</dbReference>
<dbReference type="InterPro" id="IPR019956">
    <property type="entry name" value="Ubiquitin_dom"/>
</dbReference>
<evidence type="ECO:0000313" key="3">
    <source>
        <dbReference type="EMBL" id="KAK8893581.1"/>
    </source>
</evidence>
<dbReference type="InterPro" id="IPR029071">
    <property type="entry name" value="Ubiquitin-like_domsf"/>
</dbReference>
<dbReference type="InterPro" id="IPR000626">
    <property type="entry name" value="Ubiquitin-like_dom"/>
</dbReference>
<dbReference type="SUPFAM" id="SSF54236">
    <property type="entry name" value="Ubiquitin-like"/>
    <property type="match status" value="1"/>
</dbReference>
<evidence type="ECO:0000256" key="1">
    <source>
        <dbReference type="SAM" id="MobiDB-lite"/>
    </source>
</evidence>
<feature type="region of interest" description="Disordered" evidence="1">
    <location>
        <begin position="189"/>
        <end position="241"/>
    </location>
</feature>
<evidence type="ECO:0000259" key="2">
    <source>
        <dbReference type="PROSITE" id="PS50053"/>
    </source>
</evidence>
<dbReference type="SMART" id="SM00213">
    <property type="entry name" value="UBQ"/>
    <property type="match status" value="1"/>
</dbReference>
<reference evidence="3 4" key="1">
    <citation type="submission" date="2024-04" db="EMBL/GenBank/DDBJ databases">
        <title>Tritrichomonas musculus Genome.</title>
        <authorList>
            <person name="Alves-Ferreira E."/>
            <person name="Grigg M."/>
            <person name="Lorenzi H."/>
            <person name="Galac M."/>
        </authorList>
    </citation>
    <scope>NUCLEOTIDE SEQUENCE [LARGE SCALE GENOMIC DNA]</scope>
    <source>
        <strain evidence="3 4">EAF2021</strain>
    </source>
</reference>
<accession>A0ABR2KRZ0</accession>
<comment type="caution">
    <text evidence="3">The sequence shown here is derived from an EMBL/GenBank/DDBJ whole genome shotgun (WGS) entry which is preliminary data.</text>
</comment>
<proteinExistence type="predicted"/>
<organism evidence="3 4">
    <name type="scientific">Tritrichomonas musculus</name>
    <dbReference type="NCBI Taxonomy" id="1915356"/>
    <lineage>
        <taxon>Eukaryota</taxon>
        <taxon>Metamonada</taxon>
        <taxon>Parabasalia</taxon>
        <taxon>Tritrichomonadida</taxon>
        <taxon>Tritrichomonadidae</taxon>
        <taxon>Tritrichomonas</taxon>
    </lineage>
</organism>
<dbReference type="PANTHER" id="PTHR15204:SF0">
    <property type="entry name" value="LARGE PROLINE-RICH PROTEIN BAG6"/>
    <property type="match status" value="1"/>
</dbReference>
<protein>
    <recommendedName>
        <fullName evidence="2">Ubiquitin-like domain-containing protein</fullName>
    </recommendedName>
</protein>
<feature type="compositionally biased region" description="Low complexity" evidence="1">
    <location>
        <begin position="193"/>
        <end position="240"/>
    </location>
</feature>
<feature type="domain" description="Ubiquitin-like" evidence="2">
    <location>
        <begin position="9"/>
        <end position="79"/>
    </location>
</feature>
<name>A0ABR2KRZ0_9EUKA</name>
<dbReference type="Pfam" id="PF00240">
    <property type="entry name" value="ubiquitin"/>
    <property type="match status" value="1"/>
</dbReference>
<dbReference type="PROSITE" id="PS50053">
    <property type="entry name" value="UBIQUITIN_2"/>
    <property type="match status" value="1"/>
</dbReference>
<gene>
    <name evidence="3" type="ORF">M9Y10_022004</name>
</gene>
<evidence type="ECO:0000313" key="4">
    <source>
        <dbReference type="Proteomes" id="UP001470230"/>
    </source>
</evidence>
<dbReference type="PANTHER" id="PTHR15204">
    <property type="entry name" value="LARGE PROLINE-RICH PROTEIN BAG6"/>
    <property type="match status" value="1"/>
</dbReference>
<dbReference type="Gene3D" id="3.10.20.90">
    <property type="entry name" value="Phosphatidylinositol 3-kinase Catalytic Subunit, Chain A, domain 1"/>
    <property type="match status" value="1"/>
</dbReference>
<dbReference type="Proteomes" id="UP001470230">
    <property type="component" value="Unassembled WGS sequence"/>
</dbReference>
<dbReference type="PRINTS" id="PR00348">
    <property type="entry name" value="UBIQUITIN"/>
</dbReference>
<feature type="region of interest" description="Disordered" evidence="1">
    <location>
        <begin position="75"/>
        <end position="104"/>
    </location>
</feature>
<feature type="compositionally biased region" description="Low complexity" evidence="1">
    <location>
        <begin position="77"/>
        <end position="91"/>
    </location>
</feature>
<sequence>MSEEEIPNITVNLKLMRSDTIETLTIPANMPIDDFRQKVSEKLNIPEDSMRLIYLGRVLKPNKSLSDYNVQNGHTIQVVPNKPPQQNQNEDPPLPNPSPAINPQPQVTVRVIHTVNSNHPVNVTTNPSVYSNLCNIQYILSQLQLSATNLQNTILSGNEEAASTQMNEFLAQALTKQQELTRATESLRVASYTESQQTTTTTSTGPGGTSTTRTANTTDDNTQANIGNQNNQNPQNNLNNPFIPLPVQDTINNILRSLFNPH</sequence>